<reference evidence="2 3" key="1">
    <citation type="journal article" date="2024" name="J Genomics">
        <title>Draft genome sequencing and assembly of Favolaschia claudopus CIRM-BRFM 2984 isolated from oak limbs.</title>
        <authorList>
            <person name="Navarro D."/>
            <person name="Drula E."/>
            <person name="Chaduli D."/>
            <person name="Cazenave R."/>
            <person name="Ahrendt S."/>
            <person name="Wang J."/>
            <person name="Lipzen A."/>
            <person name="Daum C."/>
            <person name="Barry K."/>
            <person name="Grigoriev I.V."/>
            <person name="Favel A."/>
            <person name="Rosso M.N."/>
            <person name="Martin F."/>
        </authorList>
    </citation>
    <scope>NUCLEOTIDE SEQUENCE [LARGE SCALE GENOMIC DNA]</scope>
    <source>
        <strain evidence="2 3">CIRM-BRFM 2984</strain>
    </source>
</reference>
<name>A0AAV9ZGE5_9AGAR</name>
<dbReference type="EMBL" id="JAWWNJ010000153">
    <property type="protein sequence ID" value="KAK6981112.1"/>
    <property type="molecule type" value="Genomic_DNA"/>
</dbReference>
<feature type="compositionally biased region" description="Polar residues" evidence="1">
    <location>
        <begin position="163"/>
        <end position="180"/>
    </location>
</feature>
<dbReference type="AlphaFoldDB" id="A0AAV9ZGE5"/>
<keyword evidence="3" id="KW-1185">Reference proteome</keyword>
<proteinExistence type="predicted"/>
<evidence type="ECO:0000313" key="3">
    <source>
        <dbReference type="Proteomes" id="UP001362999"/>
    </source>
</evidence>
<sequence>MSPHSRSCLPDPYRRRARRLLVCLILNSKSTLSPLFARMPNNSLGAESSLPTYLRSSRHLCAKLRRVPQTRCKTIRNIAPLSPITSIRSRRDAATDSATPCRLVSTLYPQHYASASRPILRHVIVPQRNTPTLERYCRRRRWRYRLAPRHVSTVSTRRRPNALQRQVTQSVPTRSSSTHFDVTAKCSAQIEVLNRNERNQHSLSNQSPHRWHRAL</sequence>
<accession>A0AAV9ZGE5</accession>
<evidence type="ECO:0000256" key="1">
    <source>
        <dbReference type="SAM" id="MobiDB-lite"/>
    </source>
</evidence>
<gene>
    <name evidence="2" type="ORF">R3P38DRAFT_455912</name>
</gene>
<protein>
    <submittedName>
        <fullName evidence="2">Uncharacterized protein</fullName>
    </submittedName>
</protein>
<organism evidence="2 3">
    <name type="scientific">Favolaschia claudopus</name>
    <dbReference type="NCBI Taxonomy" id="2862362"/>
    <lineage>
        <taxon>Eukaryota</taxon>
        <taxon>Fungi</taxon>
        <taxon>Dikarya</taxon>
        <taxon>Basidiomycota</taxon>
        <taxon>Agaricomycotina</taxon>
        <taxon>Agaricomycetes</taxon>
        <taxon>Agaricomycetidae</taxon>
        <taxon>Agaricales</taxon>
        <taxon>Marasmiineae</taxon>
        <taxon>Mycenaceae</taxon>
        <taxon>Favolaschia</taxon>
    </lineage>
</organism>
<dbReference type="Proteomes" id="UP001362999">
    <property type="component" value="Unassembled WGS sequence"/>
</dbReference>
<feature type="region of interest" description="Disordered" evidence="1">
    <location>
        <begin position="153"/>
        <end position="180"/>
    </location>
</feature>
<evidence type="ECO:0000313" key="2">
    <source>
        <dbReference type="EMBL" id="KAK6981112.1"/>
    </source>
</evidence>
<comment type="caution">
    <text evidence="2">The sequence shown here is derived from an EMBL/GenBank/DDBJ whole genome shotgun (WGS) entry which is preliminary data.</text>
</comment>